<dbReference type="STRING" id="30611.ENSOGAP00000020531"/>
<feature type="domain" description="Small ribosomal subunit protein uS2 C-terminal" evidence="5">
    <location>
        <begin position="198"/>
        <end position="274"/>
    </location>
</feature>
<evidence type="ECO:0000259" key="5">
    <source>
        <dbReference type="Pfam" id="PF16122"/>
    </source>
</evidence>
<dbReference type="PRINTS" id="PR00395">
    <property type="entry name" value="RIBOSOMALS2"/>
</dbReference>
<dbReference type="InterPro" id="IPR032281">
    <property type="entry name" value="Ribosomal_uS2_C"/>
</dbReference>
<dbReference type="PANTHER" id="PTHR11489">
    <property type="entry name" value="40S RIBOSOMAL PROTEIN SA"/>
    <property type="match status" value="1"/>
</dbReference>
<organism evidence="6 7">
    <name type="scientific">Otolemur garnettii</name>
    <name type="common">Small-eared galago</name>
    <name type="synonym">Garnett's greater bushbaby</name>
    <dbReference type="NCBI Taxonomy" id="30611"/>
    <lineage>
        <taxon>Eukaryota</taxon>
        <taxon>Metazoa</taxon>
        <taxon>Chordata</taxon>
        <taxon>Craniata</taxon>
        <taxon>Vertebrata</taxon>
        <taxon>Euteleostomi</taxon>
        <taxon>Mammalia</taxon>
        <taxon>Eutheria</taxon>
        <taxon>Euarchontoglires</taxon>
        <taxon>Primates</taxon>
        <taxon>Strepsirrhini</taxon>
        <taxon>Lorisiformes</taxon>
        <taxon>Galagidae</taxon>
        <taxon>Otolemur</taxon>
    </lineage>
</organism>
<reference evidence="6" key="2">
    <citation type="submission" date="2025-08" db="UniProtKB">
        <authorList>
            <consortium name="Ensembl"/>
        </authorList>
    </citation>
    <scope>IDENTIFICATION</scope>
</reference>
<dbReference type="InterPro" id="IPR023591">
    <property type="entry name" value="Ribosomal_uS2_flav_dom_sf"/>
</dbReference>
<evidence type="ECO:0000313" key="6">
    <source>
        <dbReference type="Ensembl" id="ENSOGAP00000020531.1"/>
    </source>
</evidence>
<reference evidence="7" key="1">
    <citation type="submission" date="2011-03" db="EMBL/GenBank/DDBJ databases">
        <title>Version 3 of the genome sequence of Otolemur garnettii (Bushbaby).</title>
        <authorList>
            <consortium name="The Broad Institute Genome Sequencing Platform"/>
            <person name="Di Palma F."/>
            <person name="Johnson J."/>
            <person name="Lander E.S."/>
            <person name="Lindblad-Toh K."/>
            <person name="Jaffe D.B."/>
            <person name="Gnerre S."/>
            <person name="MacCallum I."/>
            <person name="Przybylski D."/>
            <person name="Ribeiro F.J."/>
            <person name="Burton J.N."/>
            <person name="Walker B.J."/>
            <person name="Sharpe T."/>
            <person name="Hall G."/>
        </authorList>
    </citation>
    <scope>NUCLEOTIDE SEQUENCE [LARGE SCALE GENOMIC DNA]</scope>
</reference>
<dbReference type="Ensembl" id="ENSOGAT00000030788.1">
    <property type="protein sequence ID" value="ENSOGAP00000020531.1"/>
    <property type="gene ID" value="ENSOGAG00000027230.1"/>
</dbReference>
<dbReference type="Proteomes" id="UP000005225">
    <property type="component" value="Unassembled WGS sequence"/>
</dbReference>
<dbReference type="InterPro" id="IPR001865">
    <property type="entry name" value="Ribosomal_uS2"/>
</dbReference>
<keyword evidence="2" id="KW-0689">Ribosomal protein</keyword>
<dbReference type="GO" id="GO:0015935">
    <property type="term" value="C:small ribosomal subunit"/>
    <property type="evidence" value="ECO:0007669"/>
    <property type="project" value="InterPro"/>
</dbReference>
<dbReference type="InParanoid" id="H0XWN8"/>
<keyword evidence="7" id="KW-1185">Reference proteome</keyword>
<reference evidence="6" key="3">
    <citation type="submission" date="2025-09" db="UniProtKB">
        <authorList>
            <consortium name="Ensembl"/>
        </authorList>
    </citation>
    <scope>IDENTIFICATION</scope>
</reference>
<dbReference type="InterPro" id="IPR005707">
    <property type="entry name" value="Ribosomal_uS2_euk/arc"/>
</dbReference>
<evidence type="ECO:0000256" key="3">
    <source>
        <dbReference type="ARBA" id="ARBA00023274"/>
    </source>
</evidence>
<name>H0XWN8_OTOGA</name>
<dbReference type="EMBL" id="AAQR03110198">
    <property type="status" value="NOT_ANNOTATED_CDS"/>
    <property type="molecule type" value="Genomic_DNA"/>
</dbReference>
<evidence type="ECO:0000256" key="4">
    <source>
        <dbReference type="ARBA" id="ARBA00035401"/>
    </source>
</evidence>
<dbReference type="GeneTree" id="ENSGT00950000183099"/>
<dbReference type="EMBL" id="AAQR03110199">
    <property type="status" value="NOT_ANNOTATED_CDS"/>
    <property type="molecule type" value="Genomic_DNA"/>
</dbReference>
<proteinExistence type="inferred from homology"/>
<dbReference type="Pfam" id="PF16122">
    <property type="entry name" value="40S_SA_C"/>
    <property type="match status" value="1"/>
</dbReference>
<evidence type="ECO:0000256" key="2">
    <source>
        <dbReference type="ARBA" id="ARBA00022980"/>
    </source>
</evidence>
<keyword evidence="3" id="KW-0687">Ribonucleoprotein</keyword>
<sequence length="285" mass="31717">MSGDLDVLQMKEEDGLKFLAAGTHSGGTNLDFQMEQDVYKGKSDGVYIINLNRMWKLLLATHDIVATENPADVRRVLSSRNTGGHVLKFVSATGATPIAGCFTPGFPNQIQAAFWEHRLLEVSDPRAEHQPLTEVSYVNLLTIPLRNTDSPIDIAIPGNNKEAHSGDLTWWMLAREVLSMRGTTSREHPWEVMPDLYPEEIEKGEEAAAEKAVTKEEFQGEWTAPAPEFTATQHEVDWSEGCRCPLCLFSSSPTEDCSAQPAMDWFAAPTASEYPHWVSTNTHWS</sequence>
<dbReference type="Gene3D" id="3.40.50.10490">
    <property type="entry name" value="Glucose-6-phosphate isomerase like protein, domain 1"/>
    <property type="match status" value="1"/>
</dbReference>
<dbReference type="HOGENOM" id="CLU_058171_1_0_1"/>
<dbReference type="eggNOG" id="KOG0830">
    <property type="taxonomic scope" value="Eukaryota"/>
</dbReference>
<dbReference type="GO" id="GO:0003735">
    <property type="term" value="F:structural constituent of ribosome"/>
    <property type="evidence" value="ECO:0007669"/>
    <property type="project" value="InterPro"/>
</dbReference>
<accession>H0XWN8</accession>
<dbReference type="AlphaFoldDB" id="H0XWN8"/>
<evidence type="ECO:0000256" key="1">
    <source>
        <dbReference type="ARBA" id="ARBA00006242"/>
    </source>
</evidence>
<dbReference type="SUPFAM" id="SSF52313">
    <property type="entry name" value="Ribosomal protein S2"/>
    <property type="match status" value="1"/>
</dbReference>
<dbReference type="GO" id="GO:0006412">
    <property type="term" value="P:translation"/>
    <property type="evidence" value="ECO:0007669"/>
    <property type="project" value="InterPro"/>
</dbReference>
<protein>
    <recommendedName>
        <fullName evidence="4">40S ribosomal protein SA</fullName>
    </recommendedName>
</protein>
<comment type="similarity">
    <text evidence="1">Belongs to the universal ribosomal protein uS2 family.</text>
</comment>
<evidence type="ECO:0000313" key="7">
    <source>
        <dbReference type="Proteomes" id="UP000005225"/>
    </source>
</evidence>